<proteinExistence type="predicted"/>
<feature type="non-terminal residue" evidence="1">
    <location>
        <position position="63"/>
    </location>
</feature>
<dbReference type="AlphaFoldDB" id="A0A392T574"/>
<dbReference type="Proteomes" id="UP000265520">
    <property type="component" value="Unassembled WGS sequence"/>
</dbReference>
<feature type="non-terminal residue" evidence="1">
    <location>
        <position position="1"/>
    </location>
</feature>
<evidence type="ECO:0000313" key="2">
    <source>
        <dbReference type="Proteomes" id="UP000265520"/>
    </source>
</evidence>
<name>A0A392T574_9FABA</name>
<reference evidence="1 2" key="1">
    <citation type="journal article" date="2018" name="Front. Plant Sci.">
        <title>Red Clover (Trifolium pratense) and Zigzag Clover (T. medium) - A Picture of Genomic Similarities and Differences.</title>
        <authorList>
            <person name="Dluhosova J."/>
            <person name="Istvanek J."/>
            <person name="Nedelnik J."/>
            <person name="Repkova J."/>
        </authorList>
    </citation>
    <scope>NUCLEOTIDE SEQUENCE [LARGE SCALE GENOMIC DNA]</scope>
    <source>
        <strain evidence="2">cv. 10/8</strain>
        <tissue evidence="1">Leaf</tissue>
    </source>
</reference>
<protein>
    <submittedName>
        <fullName evidence="1">Uncharacterized protein</fullName>
    </submittedName>
</protein>
<accession>A0A392T574</accession>
<keyword evidence="2" id="KW-1185">Reference proteome</keyword>
<comment type="caution">
    <text evidence="1">The sequence shown here is derived from an EMBL/GenBank/DDBJ whole genome shotgun (WGS) entry which is preliminary data.</text>
</comment>
<sequence>KKVESENVESTGNHVVGITEKNRKLKLKLKRCASRLVAAGLGNMLLVTNEMDKQVDEMANEEA</sequence>
<organism evidence="1 2">
    <name type="scientific">Trifolium medium</name>
    <dbReference type="NCBI Taxonomy" id="97028"/>
    <lineage>
        <taxon>Eukaryota</taxon>
        <taxon>Viridiplantae</taxon>
        <taxon>Streptophyta</taxon>
        <taxon>Embryophyta</taxon>
        <taxon>Tracheophyta</taxon>
        <taxon>Spermatophyta</taxon>
        <taxon>Magnoliopsida</taxon>
        <taxon>eudicotyledons</taxon>
        <taxon>Gunneridae</taxon>
        <taxon>Pentapetalae</taxon>
        <taxon>rosids</taxon>
        <taxon>fabids</taxon>
        <taxon>Fabales</taxon>
        <taxon>Fabaceae</taxon>
        <taxon>Papilionoideae</taxon>
        <taxon>50 kb inversion clade</taxon>
        <taxon>NPAAA clade</taxon>
        <taxon>Hologalegina</taxon>
        <taxon>IRL clade</taxon>
        <taxon>Trifolieae</taxon>
        <taxon>Trifolium</taxon>
    </lineage>
</organism>
<dbReference type="EMBL" id="LXQA010508543">
    <property type="protein sequence ID" value="MCI56189.1"/>
    <property type="molecule type" value="Genomic_DNA"/>
</dbReference>
<evidence type="ECO:0000313" key="1">
    <source>
        <dbReference type="EMBL" id="MCI56189.1"/>
    </source>
</evidence>